<evidence type="ECO:0000256" key="2">
    <source>
        <dbReference type="PROSITE-ProRule" id="PRU00335"/>
    </source>
</evidence>
<dbReference type="InterPro" id="IPR009057">
    <property type="entry name" value="Homeodomain-like_sf"/>
</dbReference>
<dbReference type="EMBL" id="CP039852">
    <property type="protein sequence ID" value="QCZ93558.1"/>
    <property type="molecule type" value="Genomic_DNA"/>
</dbReference>
<dbReference type="InterPro" id="IPR036271">
    <property type="entry name" value="Tet_transcr_reg_TetR-rel_C_sf"/>
</dbReference>
<keyword evidence="5" id="KW-1185">Reference proteome</keyword>
<dbReference type="InterPro" id="IPR023772">
    <property type="entry name" value="DNA-bd_HTH_TetR-type_CS"/>
</dbReference>
<evidence type="ECO:0000313" key="4">
    <source>
        <dbReference type="EMBL" id="QCZ93558.1"/>
    </source>
</evidence>
<feature type="domain" description="HTH tetR-type" evidence="3">
    <location>
        <begin position="3"/>
        <end position="63"/>
    </location>
</feature>
<dbReference type="AlphaFoldDB" id="A0A5B7YD86"/>
<reference evidence="4 5" key="1">
    <citation type="submission" date="2019-04" db="EMBL/GenBank/DDBJ databases">
        <title>Salinimonas iocasae sp. nov., a halophilic bacterium isolated from the outer tube casing of tubeworms in Okinawa Trough.</title>
        <authorList>
            <person name="Zhang H."/>
            <person name="Wang H."/>
            <person name="Li C."/>
        </authorList>
    </citation>
    <scope>NUCLEOTIDE SEQUENCE [LARGE SCALE GENOMIC DNA]</scope>
    <source>
        <strain evidence="4 5">KX18D6</strain>
    </source>
</reference>
<gene>
    <name evidence="4" type="ORF">FBQ74_08670</name>
</gene>
<dbReference type="PROSITE" id="PS50977">
    <property type="entry name" value="HTH_TETR_2"/>
    <property type="match status" value="1"/>
</dbReference>
<dbReference type="InterPro" id="IPR041586">
    <property type="entry name" value="PsrA_TetR_C"/>
</dbReference>
<dbReference type="Pfam" id="PF00440">
    <property type="entry name" value="TetR_N"/>
    <property type="match status" value="1"/>
</dbReference>
<feature type="DNA-binding region" description="H-T-H motif" evidence="2">
    <location>
        <begin position="26"/>
        <end position="45"/>
    </location>
</feature>
<dbReference type="RefSeq" id="WP_139756302.1">
    <property type="nucleotide sequence ID" value="NZ_CP039852.1"/>
</dbReference>
<dbReference type="SUPFAM" id="SSF48498">
    <property type="entry name" value="Tetracyclin repressor-like, C-terminal domain"/>
    <property type="match status" value="1"/>
</dbReference>
<proteinExistence type="predicted"/>
<dbReference type="OrthoDB" id="2356263at2"/>
<evidence type="ECO:0000259" key="3">
    <source>
        <dbReference type="PROSITE" id="PS50977"/>
    </source>
</evidence>
<evidence type="ECO:0000313" key="5">
    <source>
        <dbReference type="Proteomes" id="UP000304912"/>
    </source>
</evidence>
<evidence type="ECO:0000256" key="1">
    <source>
        <dbReference type="ARBA" id="ARBA00023125"/>
    </source>
</evidence>
<dbReference type="SUPFAM" id="SSF46689">
    <property type="entry name" value="Homeodomain-like"/>
    <property type="match status" value="1"/>
</dbReference>
<dbReference type="Pfam" id="PF17939">
    <property type="entry name" value="TetR_C_30"/>
    <property type="match status" value="1"/>
</dbReference>
<dbReference type="KEGG" id="salk:FBQ74_08670"/>
<organism evidence="4 5">
    <name type="scientific">Salinimonas iocasae</name>
    <dbReference type="NCBI Taxonomy" id="2572577"/>
    <lineage>
        <taxon>Bacteria</taxon>
        <taxon>Pseudomonadati</taxon>
        <taxon>Pseudomonadota</taxon>
        <taxon>Gammaproteobacteria</taxon>
        <taxon>Alteromonadales</taxon>
        <taxon>Alteromonadaceae</taxon>
        <taxon>Alteromonas/Salinimonas group</taxon>
        <taxon>Salinimonas</taxon>
    </lineage>
</organism>
<name>A0A5B7YD86_9ALTE</name>
<accession>A0A5B7YD86</accession>
<dbReference type="InterPro" id="IPR050109">
    <property type="entry name" value="HTH-type_TetR-like_transc_reg"/>
</dbReference>
<dbReference type="PANTHER" id="PTHR30055:SF235">
    <property type="entry name" value="TRANSCRIPTIONAL REGULATORY PROTEIN"/>
    <property type="match status" value="1"/>
</dbReference>
<dbReference type="PROSITE" id="PS01081">
    <property type="entry name" value="HTH_TETR_1"/>
    <property type="match status" value="1"/>
</dbReference>
<dbReference type="GO" id="GO:0000976">
    <property type="term" value="F:transcription cis-regulatory region binding"/>
    <property type="evidence" value="ECO:0007669"/>
    <property type="project" value="TreeGrafter"/>
</dbReference>
<sequence length="207" mass="22898">MSKPTKTQILDVAEALFAEQGFDQTSMRAITSGAGVNLASVNYHFGSKKNLIQSVFKRYFDILMPRIEETLSTLPVSTGRRGIADLLEALIPPMLSLNAVRPNGTATFVMLLGKGYNETQGHLRRFIMGNYGHSINKLLTEIHRRLPDIQDDELFWRLHFAMGAFVFSMSSSSALTQIAHSDFNQDVDVVGVIEHLIPFVATGIAGQ</sequence>
<dbReference type="InterPro" id="IPR001647">
    <property type="entry name" value="HTH_TetR"/>
</dbReference>
<protein>
    <submittedName>
        <fullName evidence="4">TetR/AcrR family transcriptional regulator</fullName>
    </submittedName>
</protein>
<dbReference type="GO" id="GO:0003700">
    <property type="term" value="F:DNA-binding transcription factor activity"/>
    <property type="evidence" value="ECO:0007669"/>
    <property type="project" value="TreeGrafter"/>
</dbReference>
<dbReference type="PANTHER" id="PTHR30055">
    <property type="entry name" value="HTH-TYPE TRANSCRIPTIONAL REGULATOR RUTR"/>
    <property type="match status" value="1"/>
</dbReference>
<dbReference type="Proteomes" id="UP000304912">
    <property type="component" value="Chromosome"/>
</dbReference>
<dbReference type="PRINTS" id="PR00455">
    <property type="entry name" value="HTHTETR"/>
</dbReference>
<dbReference type="Gene3D" id="1.10.357.10">
    <property type="entry name" value="Tetracycline Repressor, domain 2"/>
    <property type="match status" value="1"/>
</dbReference>
<keyword evidence="1 2" id="KW-0238">DNA-binding</keyword>